<dbReference type="InterPro" id="IPR016169">
    <property type="entry name" value="FAD-bd_PCMH_sub2"/>
</dbReference>
<dbReference type="PROSITE" id="PS51085">
    <property type="entry name" value="2FE2S_FER_2"/>
    <property type="match status" value="1"/>
</dbReference>
<dbReference type="SUPFAM" id="SSF54292">
    <property type="entry name" value="2Fe-2S ferredoxin-like"/>
    <property type="match status" value="1"/>
</dbReference>
<keyword evidence="9" id="KW-1185">Reference proteome</keyword>
<dbReference type="PROSITE" id="PS00197">
    <property type="entry name" value="2FE2S_FER_1"/>
    <property type="match status" value="1"/>
</dbReference>
<dbReference type="SUPFAM" id="SSF56176">
    <property type="entry name" value="FAD-binding/transporter-associated domain-like"/>
    <property type="match status" value="1"/>
</dbReference>
<dbReference type="EMBL" id="CP098747">
    <property type="protein sequence ID" value="USG62276.1"/>
    <property type="molecule type" value="Genomic_DNA"/>
</dbReference>
<dbReference type="Pfam" id="PF03450">
    <property type="entry name" value="CO_deh_flav_C"/>
    <property type="match status" value="1"/>
</dbReference>
<dbReference type="NCBIfam" id="TIGR02963">
    <property type="entry name" value="xanthine_xdhA"/>
    <property type="match status" value="1"/>
</dbReference>
<dbReference type="InterPro" id="IPR036884">
    <property type="entry name" value="2Fe-2S-bd_dom_sf"/>
</dbReference>
<feature type="domain" description="FAD-binding PCMH-type" evidence="7">
    <location>
        <begin position="191"/>
        <end position="364"/>
    </location>
</feature>
<reference evidence="8" key="1">
    <citation type="submission" date="2022-06" db="EMBL/GenBank/DDBJ databases">
        <title>Sneathiella actinostolidae sp. nov., isolated from a sea anemonein the Western Pacific Ocean.</title>
        <authorList>
            <person name="Wei M.J."/>
        </authorList>
    </citation>
    <scope>NUCLEOTIDE SEQUENCE</scope>
    <source>
        <strain evidence="8">PHK-P5</strain>
    </source>
</reference>
<dbReference type="Pfam" id="PF01799">
    <property type="entry name" value="Fer2_2"/>
    <property type="match status" value="1"/>
</dbReference>
<name>A0ABY4WCA1_9PROT</name>
<evidence type="ECO:0000256" key="1">
    <source>
        <dbReference type="ARBA" id="ARBA00022630"/>
    </source>
</evidence>
<keyword evidence="2" id="KW-0479">Metal-binding</keyword>
<dbReference type="EC" id="1.17.1.4" evidence="8"/>
<protein>
    <submittedName>
        <fullName evidence="8">Xanthine dehydrogenase small subunit</fullName>
        <ecNumber evidence="8">1.17.1.4</ecNumber>
    </submittedName>
</protein>
<dbReference type="InterPro" id="IPR002346">
    <property type="entry name" value="Mopterin_DH_FAD-bd"/>
</dbReference>
<sequence length="488" mass="53624">MRQTLRFVHRGEIVEMEDVDPTKTVLNFLRYEQALTGTKEGCAEGDCGACSVVVGEIVEGDLRYQAVNACIQFLPTLDGKELITVEDLKSEDGGLHPVQEAMVARHGTQCGFCTPGFVMSMFAEMHSSDNPDRGHIDNVLAGNLCRCTGYGPIIQAAQDIAADKPRDKFHEQSTATLELLARLENDPGLHLSFDGRQYFAPKTSADLAEILGKNPEATILAGATDVGLWVTKLHRELATVVYVGQIAELKTMSVDEGELSIGAGVTYSEAWATIASHYPDFGELIRRIASTQIRNTGTIGGNIANGSPIGDTPPALIVLNARLRLRSAEGFRDIPLEDFFIEYGKQDLRTGEFVERLFLPLPEKDTRFSTYKISKRFDQDISAVCAAFHLSLNDNKVDGIRICYGGMAGTPLRAKKTEAALLGQDWSLDAVERAMRTMTEDYQPMSDMRASKDYRMMSAQNLLKKFFIETTAPDVNTRIVGEGSLAYA</sequence>
<dbReference type="PANTHER" id="PTHR45444:SF3">
    <property type="entry name" value="XANTHINE DEHYDROGENASE"/>
    <property type="match status" value="1"/>
</dbReference>
<dbReference type="InterPro" id="IPR012175">
    <property type="entry name" value="Xanth_DH_ssu_bac"/>
</dbReference>
<proteinExistence type="predicted"/>
<dbReference type="PROSITE" id="PS51387">
    <property type="entry name" value="FAD_PCMH"/>
    <property type="match status" value="1"/>
</dbReference>
<dbReference type="InterPro" id="IPR036318">
    <property type="entry name" value="FAD-bd_PCMH-like_sf"/>
</dbReference>
<evidence type="ECO:0000259" key="7">
    <source>
        <dbReference type="PROSITE" id="PS51387"/>
    </source>
</evidence>
<dbReference type="Pfam" id="PF00111">
    <property type="entry name" value="Fer2"/>
    <property type="match status" value="1"/>
</dbReference>
<gene>
    <name evidence="8" type="primary">xdhA</name>
    <name evidence="8" type="ORF">NBZ79_04700</name>
</gene>
<dbReference type="GO" id="GO:0004854">
    <property type="term" value="F:xanthine dehydrogenase activity"/>
    <property type="evidence" value="ECO:0007669"/>
    <property type="project" value="UniProtKB-EC"/>
</dbReference>
<dbReference type="SUPFAM" id="SSF55447">
    <property type="entry name" value="CO dehydrogenase flavoprotein C-terminal domain-like"/>
    <property type="match status" value="1"/>
</dbReference>
<dbReference type="SMART" id="SM01092">
    <property type="entry name" value="CO_deh_flav_C"/>
    <property type="match status" value="1"/>
</dbReference>
<dbReference type="InterPro" id="IPR014307">
    <property type="entry name" value="Xanthine_DH_ssu"/>
</dbReference>
<keyword evidence="4 8" id="KW-0560">Oxidoreductase</keyword>
<dbReference type="PANTHER" id="PTHR45444">
    <property type="entry name" value="XANTHINE DEHYDROGENASE"/>
    <property type="match status" value="1"/>
</dbReference>
<dbReference type="InterPro" id="IPR001041">
    <property type="entry name" value="2Fe-2S_ferredoxin-type"/>
</dbReference>
<dbReference type="PIRSF" id="PIRSF036557">
    <property type="entry name" value="XdhA_RC"/>
    <property type="match status" value="1"/>
</dbReference>
<dbReference type="InterPro" id="IPR036683">
    <property type="entry name" value="CO_DH_flav_C_dom_sf"/>
</dbReference>
<keyword evidence="1" id="KW-0285">Flavoprotein</keyword>
<dbReference type="InterPro" id="IPR016166">
    <property type="entry name" value="FAD-bd_PCMH"/>
</dbReference>
<dbReference type="CDD" id="cd00207">
    <property type="entry name" value="fer2"/>
    <property type="match status" value="1"/>
</dbReference>
<dbReference type="Gene3D" id="1.10.150.120">
    <property type="entry name" value="[2Fe-2S]-binding domain"/>
    <property type="match status" value="1"/>
</dbReference>
<organism evidence="8 9">
    <name type="scientific">Sneathiella marina</name>
    <dbReference type="NCBI Taxonomy" id="2950108"/>
    <lineage>
        <taxon>Bacteria</taxon>
        <taxon>Pseudomonadati</taxon>
        <taxon>Pseudomonadota</taxon>
        <taxon>Alphaproteobacteria</taxon>
        <taxon>Sneathiellales</taxon>
        <taxon>Sneathiellaceae</taxon>
        <taxon>Sneathiella</taxon>
    </lineage>
</organism>
<evidence type="ECO:0000259" key="6">
    <source>
        <dbReference type="PROSITE" id="PS51085"/>
    </source>
</evidence>
<dbReference type="Pfam" id="PF00941">
    <property type="entry name" value="FAD_binding_5"/>
    <property type="match status" value="1"/>
</dbReference>
<evidence type="ECO:0000256" key="5">
    <source>
        <dbReference type="ARBA" id="ARBA00023004"/>
    </source>
</evidence>
<dbReference type="Gene3D" id="3.10.20.30">
    <property type="match status" value="1"/>
</dbReference>
<dbReference type="InterPro" id="IPR036010">
    <property type="entry name" value="2Fe-2S_ferredoxin-like_sf"/>
</dbReference>
<evidence type="ECO:0000256" key="4">
    <source>
        <dbReference type="ARBA" id="ARBA00023002"/>
    </source>
</evidence>
<dbReference type="InterPro" id="IPR016167">
    <property type="entry name" value="FAD-bd_PCMH_sub1"/>
</dbReference>
<dbReference type="InterPro" id="IPR005107">
    <property type="entry name" value="CO_DH_flav_C"/>
</dbReference>
<dbReference type="InterPro" id="IPR002888">
    <property type="entry name" value="2Fe-2S-bd"/>
</dbReference>
<evidence type="ECO:0000256" key="3">
    <source>
        <dbReference type="ARBA" id="ARBA00022827"/>
    </source>
</evidence>
<dbReference type="InterPro" id="IPR006058">
    <property type="entry name" value="2Fe2S_fd_BS"/>
</dbReference>
<dbReference type="InterPro" id="IPR016208">
    <property type="entry name" value="Ald_Oxase/xanthine_DH-like"/>
</dbReference>
<evidence type="ECO:0000313" key="8">
    <source>
        <dbReference type="EMBL" id="USG62276.1"/>
    </source>
</evidence>
<evidence type="ECO:0000256" key="2">
    <source>
        <dbReference type="ARBA" id="ARBA00022723"/>
    </source>
</evidence>
<dbReference type="Gene3D" id="3.30.43.10">
    <property type="entry name" value="Uridine Diphospho-n-acetylenolpyruvylglucosamine Reductase, domain 2"/>
    <property type="match status" value="1"/>
</dbReference>
<accession>A0ABY4WCA1</accession>
<dbReference type="RefSeq" id="WP_251935936.1">
    <property type="nucleotide sequence ID" value="NZ_CP098747.1"/>
</dbReference>
<evidence type="ECO:0000313" key="9">
    <source>
        <dbReference type="Proteomes" id="UP001056291"/>
    </source>
</evidence>
<dbReference type="InterPro" id="IPR012675">
    <property type="entry name" value="Beta-grasp_dom_sf"/>
</dbReference>
<dbReference type="Gene3D" id="3.30.465.10">
    <property type="match status" value="1"/>
</dbReference>
<feature type="domain" description="2Fe-2S ferredoxin-type" evidence="6">
    <location>
        <begin position="3"/>
        <end position="88"/>
    </location>
</feature>
<keyword evidence="5" id="KW-0408">Iron</keyword>
<dbReference type="SUPFAM" id="SSF47741">
    <property type="entry name" value="CO dehydrogenase ISP C-domain like"/>
    <property type="match status" value="1"/>
</dbReference>
<keyword evidence="3" id="KW-0274">FAD</keyword>
<dbReference type="Gene3D" id="3.30.390.50">
    <property type="entry name" value="CO dehydrogenase flavoprotein, C-terminal domain"/>
    <property type="match status" value="1"/>
</dbReference>
<dbReference type="Proteomes" id="UP001056291">
    <property type="component" value="Chromosome"/>
</dbReference>